<proteinExistence type="predicted"/>
<dbReference type="Proteomes" id="UP000004903">
    <property type="component" value="Unassembled WGS sequence"/>
</dbReference>
<dbReference type="InterPro" id="IPR029044">
    <property type="entry name" value="Nucleotide-diphossugar_trans"/>
</dbReference>
<feature type="non-terminal residue" evidence="1">
    <location>
        <position position="1"/>
    </location>
</feature>
<dbReference type="AlphaFoldDB" id="G5QL57"/>
<comment type="caution">
    <text evidence="1">The sequence shown here is derived from an EMBL/GenBank/DDBJ whole genome shotgun (WGS) entry which is preliminary data.</text>
</comment>
<dbReference type="GO" id="GO:0016779">
    <property type="term" value="F:nucleotidyltransferase activity"/>
    <property type="evidence" value="ECO:0007669"/>
    <property type="project" value="UniProtKB-ARBA"/>
</dbReference>
<evidence type="ECO:0000313" key="1">
    <source>
        <dbReference type="EMBL" id="EHC86445.1"/>
    </source>
</evidence>
<organism evidence="1 2">
    <name type="scientific">Salmonella enterica subsp. enterica serovar Rubislaw str. A4-653</name>
    <dbReference type="NCBI Taxonomy" id="913081"/>
    <lineage>
        <taxon>Bacteria</taxon>
        <taxon>Pseudomonadati</taxon>
        <taxon>Pseudomonadota</taxon>
        <taxon>Gammaproteobacteria</taxon>
        <taxon>Enterobacterales</taxon>
        <taxon>Enterobacteriaceae</taxon>
        <taxon>Salmonella</taxon>
    </lineage>
</organism>
<dbReference type="Gene3D" id="3.90.550.10">
    <property type="entry name" value="Spore Coat Polysaccharide Biosynthesis Protein SpsA, Chain A"/>
    <property type="match status" value="1"/>
</dbReference>
<gene>
    <name evidence="1" type="ORF">LTSERUB_3464</name>
</gene>
<name>G5QL57_SALRU</name>
<reference evidence="1 2" key="1">
    <citation type="journal article" date="2011" name="BMC Genomics">
        <title>Genome sequencing reveals diversification of virulence factor content and possible host adaptation in distinct subpopulations of Salmonella enterica.</title>
        <authorList>
            <person name="den Bakker H.C."/>
            <person name="Moreno Switt A.I."/>
            <person name="Govoni G."/>
            <person name="Cummings C.A."/>
            <person name="Ranieri M.L."/>
            <person name="Degoricija L."/>
            <person name="Hoelzer K."/>
            <person name="Rodriguez-Rivera L.D."/>
            <person name="Brown S."/>
            <person name="Bolchacova E."/>
            <person name="Furtado M.R."/>
            <person name="Wiedmann M."/>
        </authorList>
    </citation>
    <scope>NUCLEOTIDE SEQUENCE [LARGE SCALE GENOMIC DNA]</scope>
    <source>
        <strain evidence="1 2">A4-653</strain>
    </source>
</reference>
<dbReference type="EMBL" id="AFCT01001249">
    <property type="protein sequence ID" value="EHC86445.1"/>
    <property type="molecule type" value="Genomic_DNA"/>
</dbReference>
<protein>
    <submittedName>
        <fullName evidence="1">GDP-mannose pyrophosphorylase</fullName>
    </submittedName>
</protein>
<sequence>FLKLSGELTMLQATFARLNDLNYKNSIVICNEAHRFIVAEQLREIGKLSKAF</sequence>
<evidence type="ECO:0000313" key="2">
    <source>
        <dbReference type="Proteomes" id="UP000004903"/>
    </source>
</evidence>
<accession>G5QL57</accession>